<accession>A0A1D3DU85</accession>
<comment type="caution">
    <text evidence="2">The sequence shown here is derived from an EMBL/GenBank/DDBJ whole genome shotgun (WGS) entry which is preliminary data.</text>
</comment>
<gene>
    <name evidence="2" type="ORF">J116_016815</name>
</gene>
<proteinExistence type="predicted"/>
<dbReference type="STRING" id="1306406.J116_016815"/>
<dbReference type="EMBL" id="ASHX02000001">
    <property type="protein sequence ID" value="OEJ95891.1"/>
    <property type="molecule type" value="Genomic_DNA"/>
</dbReference>
<name>A0A1D3DU85_9ACTN</name>
<sequence length="117" mass="12611">MPTRTGTRLTARDLAANTPATRDRYIDLLRVASLAVVVLGHWLMAAVTDDGRVGNLLSPSGSCRAGRRTRTRSWPRDDNGPFLRHVTSAAGGEVIVRDTDLRGAPYEPSGTVRPDSA</sequence>
<protein>
    <recommendedName>
        <fullName evidence="4">Acyltransferase 3 domain-containing protein</fullName>
    </recommendedName>
</protein>
<organism evidence="2 3">
    <name type="scientific">Streptomyces thermolilacinus SPC6</name>
    <dbReference type="NCBI Taxonomy" id="1306406"/>
    <lineage>
        <taxon>Bacteria</taxon>
        <taxon>Bacillati</taxon>
        <taxon>Actinomycetota</taxon>
        <taxon>Actinomycetes</taxon>
        <taxon>Kitasatosporales</taxon>
        <taxon>Streptomycetaceae</taxon>
        <taxon>Streptomyces</taxon>
    </lineage>
</organism>
<evidence type="ECO:0000256" key="1">
    <source>
        <dbReference type="SAM" id="MobiDB-lite"/>
    </source>
</evidence>
<evidence type="ECO:0000313" key="3">
    <source>
        <dbReference type="Proteomes" id="UP000095329"/>
    </source>
</evidence>
<reference evidence="2 3" key="1">
    <citation type="journal article" date="2013" name="Genome Announc.">
        <title>Genome Sequence of Streptomyces violaceusniger Strain SPC6, a Halotolerant Streptomycete That Exhibits Rapid Growth and Development.</title>
        <authorList>
            <person name="Chen X."/>
            <person name="Zhang B."/>
            <person name="Zhang W."/>
            <person name="Wu X."/>
            <person name="Zhang M."/>
            <person name="Chen T."/>
            <person name="Liu G."/>
            <person name="Dyson P."/>
        </authorList>
    </citation>
    <scope>NUCLEOTIDE SEQUENCE [LARGE SCALE GENOMIC DNA]</scope>
    <source>
        <strain evidence="2 3">SPC6</strain>
    </source>
</reference>
<dbReference type="RefSeq" id="WP_023588242.1">
    <property type="nucleotide sequence ID" value="NZ_ASHX02000001.1"/>
</dbReference>
<dbReference type="OrthoDB" id="8206682at2"/>
<evidence type="ECO:0008006" key="4">
    <source>
        <dbReference type="Google" id="ProtNLM"/>
    </source>
</evidence>
<dbReference type="Proteomes" id="UP000095329">
    <property type="component" value="Unassembled WGS sequence"/>
</dbReference>
<feature type="region of interest" description="Disordered" evidence="1">
    <location>
        <begin position="97"/>
        <end position="117"/>
    </location>
</feature>
<evidence type="ECO:0000313" key="2">
    <source>
        <dbReference type="EMBL" id="OEJ95891.1"/>
    </source>
</evidence>
<feature type="region of interest" description="Disordered" evidence="1">
    <location>
        <begin position="61"/>
        <end position="83"/>
    </location>
</feature>
<keyword evidence="3" id="KW-1185">Reference proteome</keyword>
<dbReference type="AlphaFoldDB" id="A0A1D3DU85"/>